<dbReference type="InterPro" id="IPR001509">
    <property type="entry name" value="Epimerase_deHydtase"/>
</dbReference>
<dbReference type="OrthoDB" id="2735536at2759"/>
<dbReference type="STRING" id="135208.A0A4Z0A1I3"/>
<feature type="compositionally biased region" description="Low complexity" evidence="3">
    <location>
        <begin position="168"/>
        <end position="178"/>
    </location>
</feature>
<dbReference type="SUPFAM" id="SSF51735">
    <property type="entry name" value="NAD(P)-binding Rossmann-fold domains"/>
    <property type="match status" value="1"/>
</dbReference>
<dbReference type="PANTHER" id="PTHR10366:SF562">
    <property type="entry name" value="ALDEHYDE REDUCTASE II (AFU_ORTHOLOGUE AFUA_1G11360)"/>
    <property type="match status" value="1"/>
</dbReference>
<evidence type="ECO:0000256" key="1">
    <source>
        <dbReference type="ARBA" id="ARBA00023002"/>
    </source>
</evidence>
<comment type="caution">
    <text evidence="5">The sequence shown here is derived from an EMBL/GenBank/DDBJ whole genome shotgun (WGS) entry which is preliminary data.</text>
</comment>
<accession>A0A4Z0A1I3</accession>
<proteinExistence type="inferred from homology"/>
<dbReference type="Proteomes" id="UP000298061">
    <property type="component" value="Unassembled WGS sequence"/>
</dbReference>
<feature type="domain" description="NAD-dependent epimerase/dehydratase" evidence="4">
    <location>
        <begin position="3"/>
        <end position="236"/>
    </location>
</feature>
<gene>
    <name evidence="5" type="ORF">EWM64_g3818</name>
</gene>
<reference evidence="5 6" key="1">
    <citation type="submission" date="2019-02" db="EMBL/GenBank/DDBJ databases">
        <title>Genome sequencing of the rare red list fungi Hericium alpestre (H. flagellum).</title>
        <authorList>
            <person name="Buettner E."/>
            <person name="Kellner H."/>
        </authorList>
    </citation>
    <scope>NUCLEOTIDE SEQUENCE [LARGE SCALE GENOMIC DNA]</scope>
    <source>
        <strain evidence="5 6">DSM 108284</strain>
    </source>
</reference>
<keyword evidence="1" id="KW-0560">Oxidoreductase</keyword>
<protein>
    <recommendedName>
        <fullName evidence="4">NAD-dependent epimerase/dehydratase domain-containing protein</fullName>
    </recommendedName>
</protein>
<organism evidence="5 6">
    <name type="scientific">Hericium alpestre</name>
    <dbReference type="NCBI Taxonomy" id="135208"/>
    <lineage>
        <taxon>Eukaryota</taxon>
        <taxon>Fungi</taxon>
        <taxon>Dikarya</taxon>
        <taxon>Basidiomycota</taxon>
        <taxon>Agaricomycotina</taxon>
        <taxon>Agaricomycetes</taxon>
        <taxon>Russulales</taxon>
        <taxon>Hericiaceae</taxon>
        <taxon>Hericium</taxon>
    </lineage>
</organism>
<dbReference type="EMBL" id="SFCI01000377">
    <property type="protein sequence ID" value="TFY80193.1"/>
    <property type="molecule type" value="Genomic_DNA"/>
</dbReference>
<dbReference type="AlphaFoldDB" id="A0A4Z0A1I3"/>
<feature type="region of interest" description="Disordered" evidence="3">
    <location>
        <begin position="166"/>
        <end position="201"/>
    </location>
</feature>
<comment type="similarity">
    <text evidence="2">Belongs to the NAD(P)-dependent epimerase/dehydratase family. Dihydroflavonol-4-reductase subfamily.</text>
</comment>
<evidence type="ECO:0000256" key="2">
    <source>
        <dbReference type="ARBA" id="ARBA00023445"/>
    </source>
</evidence>
<sequence>MSLVAAASGFLGAHIVGQLLDAGYKVRDTARSPKADAVRAAYARYGDKFELVAIKDIATSDLAPALKDNKMSAITLTSSSVDGSRRILEAPLSSNFKKIVVTGSTAALHDPTLTFTNLTCNENSCLSTTREEALVSDASGFLVYSASKAPAEKEIWKFAEEHPDVDITTTPARSSPAPRSRRLDRAHLQPRQRRRRPALHRPGLDLPPLYVNVADVTKAHVLALRAPSASKPKRIIVSSGEFYFSDAIRHLASILPELKARLPDLSAAPEDPKE</sequence>
<dbReference type="GO" id="GO:0016616">
    <property type="term" value="F:oxidoreductase activity, acting on the CH-OH group of donors, NAD or NADP as acceptor"/>
    <property type="evidence" value="ECO:0007669"/>
    <property type="project" value="TreeGrafter"/>
</dbReference>
<feature type="compositionally biased region" description="Basic residues" evidence="3">
    <location>
        <begin position="188"/>
        <end position="199"/>
    </location>
</feature>
<name>A0A4Z0A1I3_9AGAM</name>
<dbReference type="InterPro" id="IPR036291">
    <property type="entry name" value="NAD(P)-bd_dom_sf"/>
</dbReference>
<keyword evidence="6" id="KW-1185">Reference proteome</keyword>
<evidence type="ECO:0000313" key="6">
    <source>
        <dbReference type="Proteomes" id="UP000298061"/>
    </source>
</evidence>
<dbReference type="InterPro" id="IPR050425">
    <property type="entry name" value="NAD(P)_dehydrat-like"/>
</dbReference>
<dbReference type="Pfam" id="PF01370">
    <property type="entry name" value="Epimerase"/>
    <property type="match status" value="1"/>
</dbReference>
<dbReference type="Gene3D" id="3.40.50.720">
    <property type="entry name" value="NAD(P)-binding Rossmann-like Domain"/>
    <property type="match status" value="1"/>
</dbReference>
<dbReference type="PANTHER" id="PTHR10366">
    <property type="entry name" value="NAD DEPENDENT EPIMERASE/DEHYDRATASE"/>
    <property type="match status" value="1"/>
</dbReference>
<evidence type="ECO:0000256" key="3">
    <source>
        <dbReference type="SAM" id="MobiDB-lite"/>
    </source>
</evidence>
<evidence type="ECO:0000313" key="5">
    <source>
        <dbReference type="EMBL" id="TFY80193.1"/>
    </source>
</evidence>
<evidence type="ECO:0000259" key="4">
    <source>
        <dbReference type="Pfam" id="PF01370"/>
    </source>
</evidence>